<feature type="region of interest" description="Disordered" evidence="1">
    <location>
        <begin position="1"/>
        <end position="97"/>
    </location>
</feature>
<keyword evidence="3" id="KW-1185">Reference proteome</keyword>
<comment type="caution">
    <text evidence="2">The sequence shown here is derived from an EMBL/GenBank/DDBJ whole genome shotgun (WGS) entry which is preliminary data.</text>
</comment>
<dbReference type="InterPro" id="IPR043128">
    <property type="entry name" value="Rev_trsase/Diguanyl_cyclase"/>
</dbReference>
<dbReference type="Gene3D" id="3.30.70.270">
    <property type="match status" value="1"/>
</dbReference>
<organism evidence="2 3">
    <name type="scientific">Cirrhinus molitorella</name>
    <name type="common">mud carp</name>
    <dbReference type="NCBI Taxonomy" id="172907"/>
    <lineage>
        <taxon>Eukaryota</taxon>
        <taxon>Metazoa</taxon>
        <taxon>Chordata</taxon>
        <taxon>Craniata</taxon>
        <taxon>Vertebrata</taxon>
        <taxon>Euteleostomi</taxon>
        <taxon>Actinopterygii</taxon>
        <taxon>Neopterygii</taxon>
        <taxon>Teleostei</taxon>
        <taxon>Ostariophysi</taxon>
        <taxon>Cypriniformes</taxon>
        <taxon>Cyprinidae</taxon>
        <taxon>Labeoninae</taxon>
        <taxon>Labeonini</taxon>
        <taxon>Cirrhinus</taxon>
    </lineage>
</organism>
<feature type="compositionally biased region" description="Basic and acidic residues" evidence="1">
    <location>
        <begin position="53"/>
        <end position="70"/>
    </location>
</feature>
<dbReference type="EMBL" id="JAYMGO010000023">
    <property type="protein sequence ID" value="KAL1249535.1"/>
    <property type="molecule type" value="Genomic_DNA"/>
</dbReference>
<protein>
    <submittedName>
        <fullName evidence="2">Uncharacterized protein</fullName>
    </submittedName>
</protein>
<dbReference type="InterPro" id="IPR051320">
    <property type="entry name" value="Viral_Replic_Matur_Polypro"/>
</dbReference>
<dbReference type="InterPro" id="IPR043502">
    <property type="entry name" value="DNA/RNA_pol_sf"/>
</dbReference>
<feature type="compositionally biased region" description="Basic and acidic residues" evidence="1">
    <location>
        <begin position="82"/>
        <end position="91"/>
    </location>
</feature>
<evidence type="ECO:0000313" key="2">
    <source>
        <dbReference type="EMBL" id="KAL1249535.1"/>
    </source>
</evidence>
<feature type="compositionally biased region" description="Basic and acidic residues" evidence="1">
    <location>
        <begin position="1"/>
        <end position="23"/>
    </location>
</feature>
<dbReference type="Gene3D" id="3.10.10.10">
    <property type="entry name" value="HIV Type 1 Reverse Transcriptase, subunit A, domain 1"/>
    <property type="match status" value="1"/>
</dbReference>
<sequence length="499" mass="57511">MIQSDREKLSSKQQRPRELPRRSNRERKPHRRYETESRPPPHSPRRTERGHKRYEERVDRDNPNFHNSERKRFRNLPRNRVHRSDNDKEKSGYVSPEKWNKLTTEERARIMAEREKGRSNSGADISVIKDSEPHGRLVNKVTVEDFEGNVRDKERQYKINSEAEEEIAITIKELTEQGVLRKLGKNESALSNAPIQAVLKPGMPKSWRLVTNFKALNKVTVPDTRYLINCSEACGDIDDILMASETQEEHFKLLEQTLDRITEAGLKPSLKKMEIGKHQIDFLGFKLGKDSKALTTSTRSKLEEMEKSGELERRDDTVPLHVSVSEEGDEVTLTVANEGGKVPISFLTHQQETTLLKFEDNSPERILAAVTKRLLQLKAVAKEQPIVIYSHAGELHRIKSNLVMNQARIHSQRWDQWSLILGDNQLEWRKIRQKRKEKMTKYHDAHLHLPKYFTDGSEKAGKVKWGFLFKKDGQLITSQSGEIAGTAQLAEVTAVEKGN</sequence>
<name>A0ABR3LAY3_9TELE</name>
<dbReference type="PANTHER" id="PTHR33064:SF37">
    <property type="entry name" value="RIBONUCLEASE H"/>
    <property type="match status" value="1"/>
</dbReference>
<proteinExistence type="predicted"/>
<feature type="compositionally biased region" description="Basic residues" evidence="1">
    <location>
        <begin position="71"/>
        <end position="81"/>
    </location>
</feature>
<evidence type="ECO:0000256" key="1">
    <source>
        <dbReference type="SAM" id="MobiDB-lite"/>
    </source>
</evidence>
<accession>A0ABR3LAY3</accession>
<reference evidence="2 3" key="1">
    <citation type="submission" date="2023-09" db="EMBL/GenBank/DDBJ databases">
        <authorList>
            <person name="Wang M."/>
        </authorList>
    </citation>
    <scope>NUCLEOTIDE SEQUENCE [LARGE SCALE GENOMIC DNA]</scope>
    <source>
        <strain evidence="2">GT-2023</strain>
        <tissue evidence="2">Liver</tissue>
    </source>
</reference>
<gene>
    <name evidence="2" type="ORF">QQF64_020540</name>
</gene>
<evidence type="ECO:0000313" key="3">
    <source>
        <dbReference type="Proteomes" id="UP001558613"/>
    </source>
</evidence>
<dbReference type="SUPFAM" id="SSF56672">
    <property type="entry name" value="DNA/RNA polymerases"/>
    <property type="match status" value="1"/>
</dbReference>
<dbReference type="Proteomes" id="UP001558613">
    <property type="component" value="Unassembled WGS sequence"/>
</dbReference>
<dbReference type="PANTHER" id="PTHR33064">
    <property type="entry name" value="POL PROTEIN"/>
    <property type="match status" value="1"/>
</dbReference>